<proteinExistence type="predicted"/>
<gene>
    <name evidence="1" type="ORF">J7I43_10960</name>
</gene>
<evidence type="ECO:0008006" key="3">
    <source>
        <dbReference type="Google" id="ProtNLM"/>
    </source>
</evidence>
<dbReference type="EMBL" id="JAGHKP010000002">
    <property type="protein sequence ID" value="MBO9152734.1"/>
    <property type="molecule type" value="Genomic_DNA"/>
</dbReference>
<evidence type="ECO:0000313" key="1">
    <source>
        <dbReference type="EMBL" id="MBO9152734.1"/>
    </source>
</evidence>
<name>A0ABS3YDJ1_9BACT</name>
<comment type="caution">
    <text evidence="1">The sequence shown here is derived from an EMBL/GenBank/DDBJ whole genome shotgun (WGS) entry which is preliminary data.</text>
</comment>
<dbReference type="PROSITE" id="PS51257">
    <property type="entry name" value="PROKAR_LIPOPROTEIN"/>
    <property type="match status" value="1"/>
</dbReference>
<evidence type="ECO:0000313" key="2">
    <source>
        <dbReference type="Proteomes" id="UP000679126"/>
    </source>
</evidence>
<keyword evidence="2" id="KW-1185">Reference proteome</keyword>
<reference evidence="2" key="1">
    <citation type="submission" date="2021-03" db="EMBL/GenBank/DDBJ databases">
        <title>Assistant Professor.</title>
        <authorList>
            <person name="Huq M.A."/>
        </authorList>
    </citation>
    <scope>NUCLEOTIDE SEQUENCE [LARGE SCALE GENOMIC DNA]</scope>
    <source>
        <strain evidence="2">MAH-28</strain>
    </source>
</reference>
<protein>
    <recommendedName>
        <fullName evidence="3">GerMN domain-containing protein</fullName>
    </recommendedName>
</protein>
<dbReference type="Proteomes" id="UP000679126">
    <property type="component" value="Unassembled WGS sequence"/>
</dbReference>
<accession>A0ABS3YDJ1</accession>
<sequence length="195" mass="21635">MRNLLYAAGLLALLAAGCGPNTSQSTITQEEKQAQGDTINELVAFQKDIVIRPLSGYFVKNTIKQNDSIVCWVINNPKEMQQVFGMAKTVNNVIDTVDFNSQLLTALTLRISSLVQKIELISSKQEGSTVELHFKIYDEEPTVKSFSMAAAWLGAIPKTPEVKTVKFYNGDKLIQSVDVGLLEEVMKEDSTLKKY</sequence>
<dbReference type="RefSeq" id="WP_209145717.1">
    <property type="nucleotide sequence ID" value="NZ_JAGHKP010000002.1"/>
</dbReference>
<organism evidence="1 2">
    <name type="scientific">Chitinophaga chungangae</name>
    <dbReference type="NCBI Taxonomy" id="2821488"/>
    <lineage>
        <taxon>Bacteria</taxon>
        <taxon>Pseudomonadati</taxon>
        <taxon>Bacteroidota</taxon>
        <taxon>Chitinophagia</taxon>
        <taxon>Chitinophagales</taxon>
        <taxon>Chitinophagaceae</taxon>
        <taxon>Chitinophaga</taxon>
    </lineage>
</organism>